<proteinExistence type="predicted"/>
<sequence length="217" mass="25155">MDKKRSKGLCYWCDEKYTPGHQCSKRKHIYIMEAFEEDENLMHKEVEEEYQQQDVPTEEDDCSNFHFSVNAMTSVHNFNTMRVTGCCKSKAINILINTGSTHNFVDFQVAKRLGCKLEATNPFLVAVANGNRVYSTHTCKNFNWRMQRVDFVTEVMTLALGGWDVVLGVQWLVTLSNINWNFKELKMEFYMNRSKISSRGNQPTTSKLVDAKGLRRI</sequence>
<evidence type="ECO:0008006" key="2">
    <source>
        <dbReference type="Google" id="ProtNLM"/>
    </source>
</evidence>
<name>A0AAW2TEH4_SESRA</name>
<organism evidence="1">
    <name type="scientific">Sesamum radiatum</name>
    <name type="common">Black benniseed</name>
    <dbReference type="NCBI Taxonomy" id="300843"/>
    <lineage>
        <taxon>Eukaryota</taxon>
        <taxon>Viridiplantae</taxon>
        <taxon>Streptophyta</taxon>
        <taxon>Embryophyta</taxon>
        <taxon>Tracheophyta</taxon>
        <taxon>Spermatophyta</taxon>
        <taxon>Magnoliopsida</taxon>
        <taxon>eudicotyledons</taxon>
        <taxon>Gunneridae</taxon>
        <taxon>Pentapetalae</taxon>
        <taxon>asterids</taxon>
        <taxon>lamiids</taxon>
        <taxon>Lamiales</taxon>
        <taxon>Pedaliaceae</taxon>
        <taxon>Sesamum</taxon>
    </lineage>
</organism>
<protein>
    <recommendedName>
        <fullName evidence="2">Ty3-gypsy retrotransposon protein</fullName>
    </recommendedName>
</protein>
<dbReference type="InterPro" id="IPR021109">
    <property type="entry name" value="Peptidase_aspartic_dom_sf"/>
</dbReference>
<comment type="caution">
    <text evidence="1">The sequence shown here is derived from an EMBL/GenBank/DDBJ whole genome shotgun (WGS) entry which is preliminary data.</text>
</comment>
<evidence type="ECO:0000313" key="1">
    <source>
        <dbReference type="EMBL" id="KAL0403037.1"/>
    </source>
</evidence>
<dbReference type="SUPFAM" id="SSF50630">
    <property type="entry name" value="Acid proteases"/>
    <property type="match status" value="1"/>
</dbReference>
<reference evidence="1" key="1">
    <citation type="submission" date="2020-06" db="EMBL/GenBank/DDBJ databases">
        <authorList>
            <person name="Li T."/>
            <person name="Hu X."/>
            <person name="Zhang T."/>
            <person name="Song X."/>
            <person name="Zhang H."/>
            <person name="Dai N."/>
            <person name="Sheng W."/>
            <person name="Hou X."/>
            <person name="Wei L."/>
        </authorList>
    </citation>
    <scope>NUCLEOTIDE SEQUENCE</scope>
    <source>
        <strain evidence="1">G02</strain>
        <tissue evidence="1">Leaf</tissue>
    </source>
</reference>
<gene>
    <name evidence="1" type="ORF">Sradi_1944500</name>
</gene>
<dbReference type="Pfam" id="PF08284">
    <property type="entry name" value="RVP_2"/>
    <property type="match status" value="1"/>
</dbReference>
<reference evidence="1" key="2">
    <citation type="journal article" date="2024" name="Plant">
        <title>Genomic evolution and insights into agronomic trait innovations of Sesamum species.</title>
        <authorList>
            <person name="Miao H."/>
            <person name="Wang L."/>
            <person name="Qu L."/>
            <person name="Liu H."/>
            <person name="Sun Y."/>
            <person name="Le M."/>
            <person name="Wang Q."/>
            <person name="Wei S."/>
            <person name="Zheng Y."/>
            <person name="Lin W."/>
            <person name="Duan Y."/>
            <person name="Cao H."/>
            <person name="Xiong S."/>
            <person name="Wang X."/>
            <person name="Wei L."/>
            <person name="Li C."/>
            <person name="Ma Q."/>
            <person name="Ju M."/>
            <person name="Zhao R."/>
            <person name="Li G."/>
            <person name="Mu C."/>
            <person name="Tian Q."/>
            <person name="Mei H."/>
            <person name="Zhang T."/>
            <person name="Gao T."/>
            <person name="Zhang H."/>
        </authorList>
    </citation>
    <scope>NUCLEOTIDE SEQUENCE</scope>
    <source>
        <strain evidence="1">G02</strain>
    </source>
</reference>
<dbReference type="EMBL" id="JACGWJ010000008">
    <property type="protein sequence ID" value="KAL0403037.1"/>
    <property type="molecule type" value="Genomic_DNA"/>
</dbReference>
<dbReference type="Gene3D" id="2.40.70.10">
    <property type="entry name" value="Acid Proteases"/>
    <property type="match status" value="1"/>
</dbReference>
<dbReference type="AlphaFoldDB" id="A0AAW2TEH4"/>
<accession>A0AAW2TEH4</accession>
<dbReference type="CDD" id="cd00303">
    <property type="entry name" value="retropepsin_like"/>
    <property type="match status" value="1"/>
</dbReference>